<dbReference type="PATRIC" id="fig|1423715.3.peg.1790"/>
<dbReference type="AlphaFoldDB" id="A0A0R1LV57"/>
<evidence type="ECO:0000313" key="2">
    <source>
        <dbReference type="EMBL" id="KRK96817.1"/>
    </source>
</evidence>
<accession>A0A0R1LV57</accession>
<evidence type="ECO:0000256" key="1">
    <source>
        <dbReference type="SAM" id="Phobius"/>
    </source>
</evidence>
<evidence type="ECO:0000313" key="3">
    <source>
        <dbReference type="Proteomes" id="UP000051955"/>
    </source>
</evidence>
<gene>
    <name evidence="2" type="ORF">FD25_GL001745</name>
</gene>
<keyword evidence="1" id="KW-0812">Transmembrane</keyword>
<keyword evidence="1" id="KW-1133">Transmembrane helix</keyword>
<proteinExistence type="predicted"/>
<organism evidence="2 3">
    <name type="scientific">Levilactobacillus acidifarinae DSM 19394 = JCM 15949</name>
    <dbReference type="NCBI Taxonomy" id="1423715"/>
    <lineage>
        <taxon>Bacteria</taxon>
        <taxon>Bacillati</taxon>
        <taxon>Bacillota</taxon>
        <taxon>Bacilli</taxon>
        <taxon>Lactobacillales</taxon>
        <taxon>Lactobacillaceae</taxon>
        <taxon>Levilactobacillus</taxon>
    </lineage>
</organism>
<sequence>MTKSGDIGKLISVVIYGNKRDGNGNRLRFNNLKKGLTVGLIIVMIVTVVENIYSTSSKNI</sequence>
<dbReference type="Proteomes" id="UP000051955">
    <property type="component" value="Unassembled WGS sequence"/>
</dbReference>
<reference evidence="2 3" key="1">
    <citation type="journal article" date="2015" name="Genome Announc.">
        <title>Expanding the biotechnology potential of lactobacilli through comparative genomics of 213 strains and associated genera.</title>
        <authorList>
            <person name="Sun Z."/>
            <person name="Harris H.M."/>
            <person name="McCann A."/>
            <person name="Guo C."/>
            <person name="Argimon S."/>
            <person name="Zhang W."/>
            <person name="Yang X."/>
            <person name="Jeffery I.B."/>
            <person name="Cooney J.C."/>
            <person name="Kagawa T.F."/>
            <person name="Liu W."/>
            <person name="Song Y."/>
            <person name="Salvetti E."/>
            <person name="Wrobel A."/>
            <person name="Rasinkangas P."/>
            <person name="Parkhill J."/>
            <person name="Rea M.C."/>
            <person name="O'Sullivan O."/>
            <person name="Ritari J."/>
            <person name="Douillard F.P."/>
            <person name="Paul Ross R."/>
            <person name="Yang R."/>
            <person name="Briner A.E."/>
            <person name="Felis G.E."/>
            <person name="de Vos W.M."/>
            <person name="Barrangou R."/>
            <person name="Klaenhammer T.R."/>
            <person name="Caufield P.W."/>
            <person name="Cui Y."/>
            <person name="Zhang H."/>
            <person name="O'Toole P.W."/>
        </authorList>
    </citation>
    <scope>NUCLEOTIDE SEQUENCE [LARGE SCALE GENOMIC DNA]</scope>
    <source>
        <strain evidence="2 3">DSM 19394</strain>
    </source>
</reference>
<feature type="transmembrane region" description="Helical" evidence="1">
    <location>
        <begin position="35"/>
        <end position="53"/>
    </location>
</feature>
<comment type="caution">
    <text evidence="2">The sequence shown here is derived from an EMBL/GenBank/DDBJ whole genome shotgun (WGS) entry which is preliminary data.</text>
</comment>
<protein>
    <submittedName>
        <fullName evidence="2">Uncharacterized protein</fullName>
    </submittedName>
</protein>
<name>A0A0R1LV57_9LACO</name>
<keyword evidence="3" id="KW-1185">Reference proteome</keyword>
<keyword evidence="1" id="KW-0472">Membrane</keyword>
<dbReference type="EMBL" id="AZDV01000001">
    <property type="protein sequence ID" value="KRK96817.1"/>
    <property type="molecule type" value="Genomic_DNA"/>
</dbReference>